<evidence type="ECO:0000313" key="1">
    <source>
        <dbReference type="EMBL" id="KAK5888512.1"/>
    </source>
</evidence>
<sequence length="71" mass="7698">MAVSEKAGSAVFRDSALRVEGLRVRWNDEEGQETRNTSSTSELKASVFRRLVPLAGSAPLMSTAMRVTTAL</sequence>
<dbReference type="Proteomes" id="UP001335648">
    <property type="component" value="Unassembled WGS sequence"/>
</dbReference>
<name>A0AAN8BPA7_9TELE</name>
<protein>
    <submittedName>
        <fullName evidence="1">Uncharacterized protein</fullName>
    </submittedName>
</protein>
<dbReference type="EMBL" id="JAULUE010002057">
    <property type="protein sequence ID" value="KAK5888512.1"/>
    <property type="molecule type" value="Genomic_DNA"/>
</dbReference>
<proteinExistence type="predicted"/>
<evidence type="ECO:0000313" key="2">
    <source>
        <dbReference type="Proteomes" id="UP001335648"/>
    </source>
</evidence>
<keyword evidence="2" id="KW-1185">Reference proteome</keyword>
<comment type="caution">
    <text evidence="1">The sequence shown here is derived from an EMBL/GenBank/DDBJ whole genome shotgun (WGS) entry which is preliminary data.</text>
</comment>
<reference evidence="1 2" key="1">
    <citation type="journal article" date="2023" name="Mol. Biol. Evol.">
        <title>Genomics of Secondarily Temperate Adaptation in the Only Non-Antarctic Icefish.</title>
        <authorList>
            <person name="Rivera-Colon A.G."/>
            <person name="Rayamajhi N."/>
            <person name="Minhas B.F."/>
            <person name="Madrigal G."/>
            <person name="Bilyk K.T."/>
            <person name="Yoon V."/>
            <person name="Hune M."/>
            <person name="Gregory S."/>
            <person name="Cheng C.H.C."/>
            <person name="Catchen J.M."/>
        </authorList>
    </citation>
    <scope>NUCLEOTIDE SEQUENCE [LARGE SCALE GENOMIC DNA]</scope>
    <source>
        <strain evidence="1">JC2023a</strain>
    </source>
</reference>
<accession>A0AAN8BPA7</accession>
<organism evidence="1 2">
    <name type="scientific">Champsocephalus esox</name>
    <name type="common">pike icefish</name>
    <dbReference type="NCBI Taxonomy" id="159716"/>
    <lineage>
        <taxon>Eukaryota</taxon>
        <taxon>Metazoa</taxon>
        <taxon>Chordata</taxon>
        <taxon>Craniata</taxon>
        <taxon>Vertebrata</taxon>
        <taxon>Euteleostomi</taxon>
        <taxon>Actinopterygii</taxon>
        <taxon>Neopterygii</taxon>
        <taxon>Teleostei</taxon>
        <taxon>Neoteleostei</taxon>
        <taxon>Acanthomorphata</taxon>
        <taxon>Eupercaria</taxon>
        <taxon>Perciformes</taxon>
        <taxon>Notothenioidei</taxon>
        <taxon>Channichthyidae</taxon>
        <taxon>Champsocephalus</taxon>
    </lineage>
</organism>
<dbReference type="AlphaFoldDB" id="A0AAN8BPA7"/>
<gene>
    <name evidence="1" type="ORF">CesoFtcFv8_014601</name>
</gene>